<feature type="compositionally biased region" description="Polar residues" evidence="2">
    <location>
        <begin position="348"/>
        <end position="357"/>
    </location>
</feature>
<evidence type="ECO:0000313" key="4">
    <source>
        <dbReference type="EMBL" id="CAI9273992.1"/>
    </source>
</evidence>
<feature type="compositionally biased region" description="Pro residues" evidence="2">
    <location>
        <begin position="606"/>
        <end position="617"/>
    </location>
</feature>
<evidence type="ECO:0000259" key="3">
    <source>
        <dbReference type="PROSITE" id="PS50011"/>
    </source>
</evidence>
<dbReference type="Gene3D" id="1.10.510.10">
    <property type="entry name" value="Transferase(Phosphotransferase) domain 1"/>
    <property type="match status" value="2"/>
</dbReference>
<feature type="region of interest" description="Disordered" evidence="2">
    <location>
        <begin position="405"/>
        <end position="447"/>
    </location>
</feature>
<dbReference type="PANTHER" id="PTHR46821">
    <property type="entry name" value="OS07G0586332 PROTEIN"/>
    <property type="match status" value="1"/>
</dbReference>
<feature type="region of interest" description="Disordered" evidence="2">
    <location>
        <begin position="342"/>
        <end position="371"/>
    </location>
</feature>
<dbReference type="PROSITE" id="PS00107">
    <property type="entry name" value="PROTEIN_KINASE_ATP"/>
    <property type="match status" value="1"/>
</dbReference>
<feature type="region of interest" description="Disordered" evidence="2">
    <location>
        <begin position="1"/>
        <end position="24"/>
    </location>
</feature>
<evidence type="ECO:0000313" key="5">
    <source>
        <dbReference type="Proteomes" id="UP001177003"/>
    </source>
</evidence>
<dbReference type="Pfam" id="PF07714">
    <property type="entry name" value="PK_Tyr_Ser-Thr"/>
    <property type="match status" value="1"/>
</dbReference>
<feature type="compositionally biased region" description="Pro residues" evidence="2">
    <location>
        <begin position="1"/>
        <end position="20"/>
    </location>
</feature>
<accession>A0AA35YHF5</accession>
<dbReference type="InterPro" id="IPR001245">
    <property type="entry name" value="Ser-Thr/Tyr_kinase_cat_dom"/>
</dbReference>
<keyword evidence="1" id="KW-0547">Nucleotide-binding</keyword>
<feature type="compositionally biased region" description="Basic and acidic residues" evidence="2">
    <location>
        <begin position="424"/>
        <end position="433"/>
    </location>
</feature>
<name>A0AA35YHF5_LACSI</name>
<reference evidence="4" key="1">
    <citation type="submission" date="2023-04" db="EMBL/GenBank/DDBJ databases">
        <authorList>
            <person name="Vijverberg K."/>
            <person name="Xiong W."/>
            <person name="Schranz E."/>
        </authorList>
    </citation>
    <scope>NUCLEOTIDE SEQUENCE</scope>
</reference>
<dbReference type="InterPro" id="IPR017441">
    <property type="entry name" value="Protein_kinase_ATP_BS"/>
</dbReference>
<feature type="domain" description="Protein kinase" evidence="3">
    <location>
        <begin position="77"/>
        <end position="608"/>
    </location>
</feature>
<evidence type="ECO:0000256" key="1">
    <source>
        <dbReference type="PROSITE-ProRule" id="PRU10141"/>
    </source>
</evidence>
<dbReference type="InterPro" id="IPR011009">
    <property type="entry name" value="Kinase-like_dom_sf"/>
</dbReference>
<keyword evidence="5" id="KW-1185">Reference proteome</keyword>
<dbReference type="InterPro" id="IPR044576">
    <property type="entry name" value="At4g25390-like"/>
</dbReference>
<keyword evidence="1" id="KW-0067">ATP-binding</keyword>
<feature type="compositionally biased region" description="Basic residues" evidence="2">
    <location>
        <begin position="405"/>
        <end position="414"/>
    </location>
</feature>
<organism evidence="4 5">
    <name type="scientific">Lactuca saligna</name>
    <name type="common">Willowleaf lettuce</name>
    <dbReference type="NCBI Taxonomy" id="75948"/>
    <lineage>
        <taxon>Eukaryota</taxon>
        <taxon>Viridiplantae</taxon>
        <taxon>Streptophyta</taxon>
        <taxon>Embryophyta</taxon>
        <taxon>Tracheophyta</taxon>
        <taxon>Spermatophyta</taxon>
        <taxon>Magnoliopsida</taxon>
        <taxon>eudicotyledons</taxon>
        <taxon>Gunneridae</taxon>
        <taxon>Pentapetalae</taxon>
        <taxon>asterids</taxon>
        <taxon>campanulids</taxon>
        <taxon>Asterales</taxon>
        <taxon>Asteraceae</taxon>
        <taxon>Cichorioideae</taxon>
        <taxon>Cichorieae</taxon>
        <taxon>Lactucinae</taxon>
        <taxon>Lactuca</taxon>
    </lineage>
</organism>
<dbReference type="AlphaFoldDB" id="A0AA35YHF5"/>
<evidence type="ECO:0000256" key="2">
    <source>
        <dbReference type="SAM" id="MobiDB-lite"/>
    </source>
</evidence>
<feature type="compositionally biased region" description="Basic residues" evidence="2">
    <location>
        <begin position="360"/>
        <end position="369"/>
    </location>
</feature>
<dbReference type="GO" id="GO:0005524">
    <property type="term" value="F:ATP binding"/>
    <property type="evidence" value="ECO:0007669"/>
    <property type="project" value="UniProtKB-UniRule"/>
</dbReference>
<gene>
    <name evidence="4" type="ORF">LSALG_LOCUS14107</name>
</gene>
<dbReference type="InterPro" id="IPR000719">
    <property type="entry name" value="Prot_kinase_dom"/>
</dbReference>
<dbReference type="SUPFAM" id="SSF56112">
    <property type="entry name" value="Protein kinase-like (PK-like)"/>
    <property type="match status" value="2"/>
</dbReference>
<proteinExistence type="predicted"/>
<dbReference type="EMBL" id="OX465078">
    <property type="protein sequence ID" value="CAI9273992.1"/>
    <property type="molecule type" value="Genomic_DNA"/>
</dbReference>
<protein>
    <recommendedName>
        <fullName evidence="3">Protein kinase domain-containing protein</fullName>
    </recommendedName>
</protein>
<dbReference type="PANTHER" id="PTHR46821:SF7">
    <property type="entry name" value="PROTEIN KINASE SUPERFAMILY PROTEIN"/>
    <property type="match status" value="1"/>
</dbReference>
<dbReference type="GO" id="GO:0004672">
    <property type="term" value="F:protein kinase activity"/>
    <property type="evidence" value="ECO:0007669"/>
    <property type="project" value="InterPro"/>
</dbReference>
<dbReference type="PROSITE" id="PS50011">
    <property type="entry name" value="PROTEIN_KINASE_DOM"/>
    <property type="match status" value="1"/>
</dbReference>
<dbReference type="Proteomes" id="UP001177003">
    <property type="component" value="Chromosome 2"/>
</dbReference>
<feature type="compositionally biased region" description="Basic residues" evidence="2">
    <location>
        <begin position="434"/>
        <end position="444"/>
    </location>
</feature>
<feature type="region of interest" description="Disordered" evidence="2">
    <location>
        <begin position="606"/>
        <end position="627"/>
    </location>
</feature>
<feature type="binding site" evidence="1">
    <location>
        <position position="107"/>
    </location>
    <ligand>
        <name>ATP</name>
        <dbReference type="ChEBI" id="CHEBI:30616"/>
    </ligand>
</feature>
<sequence length="627" mass="70397">MPSRLPPPPSPSPSPQPQPPDQHQIRLAPPLAVAFSFLIALTLCFRKFTTRKRTAPSDSKPPHKFSYTALSHATSSFSPSNRLGQGGFGSVYRGTLINSQVQDVAVKVMDAGSLQGEREFQNELFFAGKIDSDRILAVVGFSSDRRRRRMVLVYELMNNGSLQDCLFHRKSPELKEWKKRLSVAIDIAKARLKPEDECRVDLNIKIEEGKKVGNSIIEDNGSVFEETESLATTTVCEEFSIVPDQSPESFVTAPIAETSPETFIQSPKTGPAGDVSFSEGNLDVISLESGGATSKKSRTRKTSMSGKDWWWKQDNSMSESGRVKDYVMEWIGSEIKKERPKTEWITAGASSSATQTGKSEKKKPKKNKKRLDWWMSLDEDKNVKKQKRRPAREWWKEEYSEELARKKKKNKKKQRNESINTDSISKDDEMYMDRKKRSRSRSRGSRGSVDWWLDGFSGELWRQRHTSHDSVSGEIPKSGGISSTPSMRGTVCYVAPEYSCGGDLSEKCDVYSFGVLLLVVIAGRRPLQVTGSPMSEFQRANLLSWARHLARAGKLLDLVDQSVHSLDKDEALVCIKVALLCLQKSPAFRPSMKEVVAMLSGDLEPPPLPVEYSPSPPSRFKSHRKLR</sequence>